<dbReference type="Proteomes" id="UP000244248">
    <property type="component" value="Unassembled WGS sequence"/>
</dbReference>
<evidence type="ECO:0000313" key="2">
    <source>
        <dbReference type="Proteomes" id="UP000244248"/>
    </source>
</evidence>
<dbReference type="RefSeq" id="WP_107941270.1">
    <property type="nucleotide sequence ID" value="NZ_QANS01000006.1"/>
</dbReference>
<keyword evidence="2" id="KW-1185">Reference proteome</keyword>
<sequence>MKPLITHKNDECAPFFQAFIRPERKILFIGTLGFNDLCLTFPRLLAQYLNVDYLFLIEERPDVAGILKQSAERNRVELTKILAGRKISFESIKIVADDTANVAGRNATKVCEPLIKQGYTDVFVDASAASRGVCFPVVKQAYENAQADIKINAHVVMAGRAKEPLKAKSMSSDTPHYIHGFHGRMGTDELHGVIKLWIPQLSEGSIASLERIHRELRPDESCPILPFPVSNPRRGDVLLREFERQITSEWDVNLLDIIYAHETDPTDVCRTIARIHKNRLQAFERSTFQPTETILSPAGSRIGSVGMVLAALKLDLPIMYEESIGYSSEVSSLPDLSVGLPEHLWHVWIRP</sequence>
<accession>A0A2T5MCM3</accession>
<organism evidence="1 2">
    <name type="scientific">Stenotrophobium rhamnosiphilum</name>
    <dbReference type="NCBI Taxonomy" id="2029166"/>
    <lineage>
        <taxon>Bacteria</taxon>
        <taxon>Pseudomonadati</taxon>
        <taxon>Pseudomonadota</taxon>
        <taxon>Gammaproteobacteria</taxon>
        <taxon>Nevskiales</taxon>
        <taxon>Nevskiaceae</taxon>
        <taxon>Stenotrophobium</taxon>
    </lineage>
</organism>
<comment type="caution">
    <text evidence="1">The sequence shown here is derived from an EMBL/GenBank/DDBJ whole genome shotgun (WGS) entry which is preliminary data.</text>
</comment>
<gene>
    <name evidence="1" type="ORF">CJD38_15380</name>
</gene>
<name>A0A2T5MCM3_9GAMM</name>
<proteinExistence type="predicted"/>
<reference evidence="1 2" key="1">
    <citation type="submission" date="2018-04" db="EMBL/GenBank/DDBJ databases">
        <title>Novel species isolated from glacier.</title>
        <authorList>
            <person name="Liu Q."/>
            <person name="Xin Y.-H."/>
        </authorList>
    </citation>
    <scope>NUCLEOTIDE SEQUENCE [LARGE SCALE GENOMIC DNA]</scope>
    <source>
        <strain evidence="1 2">GT1R17</strain>
    </source>
</reference>
<protein>
    <submittedName>
        <fullName evidence="1">Uncharacterized protein</fullName>
    </submittedName>
</protein>
<evidence type="ECO:0000313" key="1">
    <source>
        <dbReference type="EMBL" id="PTU30326.1"/>
    </source>
</evidence>
<dbReference type="AlphaFoldDB" id="A0A2T5MCM3"/>
<dbReference type="OrthoDB" id="1550492at2"/>
<dbReference type="EMBL" id="QANS01000006">
    <property type="protein sequence ID" value="PTU30326.1"/>
    <property type="molecule type" value="Genomic_DNA"/>
</dbReference>